<evidence type="ECO:0000313" key="2">
    <source>
        <dbReference type="Proteomes" id="UP000186868"/>
    </source>
</evidence>
<sequence>MTFELDHLSIYTAIGAPEAARLLSFGLTEGTPNIHNIILMEHLRTKLPQLLAERTPKCLICRKHFLNWYNLELTSPSK</sequence>
<keyword evidence="2" id="KW-1185">Reference proteome</keyword>
<gene>
    <name evidence="1" type="ORF">NIES593_00980</name>
</gene>
<dbReference type="STRING" id="1921803.NIES593_00980"/>
<reference evidence="1 2" key="1">
    <citation type="submission" date="2016-11" db="EMBL/GenBank/DDBJ databases">
        <title>Draft Genome Sequences of Nine Cyanobacterial Strains from Diverse Habitats.</title>
        <authorList>
            <person name="Zhu T."/>
            <person name="Hou S."/>
            <person name="Lu X."/>
            <person name="Hess W.R."/>
        </authorList>
    </citation>
    <scope>NUCLEOTIDE SEQUENCE [LARGE SCALE GENOMIC DNA]</scope>
    <source>
        <strain evidence="1 2">NIES-593</strain>
    </source>
</reference>
<comment type="caution">
    <text evidence="1">The sequence shown here is derived from an EMBL/GenBank/DDBJ whole genome shotgun (WGS) entry which is preliminary data.</text>
</comment>
<dbReference type="Proteomes" id="UP000186868">
    <property type="component" value="Unassembled WGS sequence"/>
</dbReference>
<proteinExistence type="predicted"/>
<dbReference type="EMBL" id="MRCB01000001">
    <property type="protein sequence ID" value="OKH26663.1"/>
    <property type="molecule type" value="Genomic_DNA"/>
</dbReference>
<accession>A0A1U7HSU4</accession>
<dbReference type="RefSeq" id="WP_073597802.1">
    <property type="nucleotide sequence ID" value="NZ_MRCB01000001.1"/>
</dbReference>
<evidence type="ECO:0000313" key="1">
    <source>
        <dbReference type="EMBL" id="OKH26663.1"/>
    </source>
</evidence>
<dbReference type="AlphaFoldDB" id="A0A1U7HSU4"/>
<organism evidence="1 2">
    <name type="scientific">Hydrococcus rivularis NIES-593</name>
    <dbReference type="NCBI Taxonomy" id="1921803"/>
    <lineage>
        <taxon>Bacteria</taxon>
        <taxon>Bacillati</taxon>
        <taxon>Cyanobacteriota</taxon>
        <taxon>Cyanophyceae</taxon>
        <taxon>Pleurocapsales</taxon>
        <taxon>Hydrococcaceae</taxon>
        <taxon>Hydrococcus</taxon>
    </lineage>
</organism>
<dbReference type="OrthoDB" id="1426774at2"/>
<name>A0A1U7HSU4_9CYAN</name>
<protein>
    <submittedName>
        <fullName evidence="1">Uncharacterized protein</fullName>
    </submittedName>
</protein>